<comment type="caution">
    <text evidence="6">The sequence shown here is derived from an EMBL/GenBank/DDBJ whole genome shotgun (WGS) entry which is preliminary data.</text>
</comment>
<feature type="non-terminal residue" evidence="6">
    <location>
        <position position="616"/>
    </location>
</feature>
<name>A0ABQ7J401_9APIC</name>
<dbReference type="PANTHER" id="PTHR24092">
    <property type="entry name" value="PROBABLE PHOSPHOLIPID-TRANSPORTING ATPASE"/>
    <property type="match status" value="1"/>
</dbReference>
<accession>A0ABQ7J401</accession>
<dbReference type="InterPro" id="IPR018303">
    <property type="entry name" value="ATPase_P-typ_P_site"/>
</dbReference>
<evidence type="ECO:0000256" key="3">
    <source>
        <dbReference type="ARBA" id="ARBA00022989"/>
    </source>
</evidence>
<keyword evidence="2" id="KW-0812">Transmembrane</keyword>
<feature type="compositionally biased region" description="Acidic residues" evidence="5">
    <location>
        <begin position="158"/>
        <end position="181"/>
    </location>
</feature>
<evidence type="ECO:0000313" key="7">
    <source>
        <dbReference type="Proteomes" id="UP000823046"/>
    </source>
</evidence>
<dbReference type="EMBL" id="JADAQX010001453">
    <property type="protein sequence ID" value="KAF8817799.1"/>
    <property type="molecule type" value="Genomic_DNA"/>
</dbReference>
<evidence type="ECO:0000313" key="6">
    <source>
        <dbReference type="EMBL" id="KAF8817799.1"/>
    </source>
</evidence>
<dbReference type="Pfam" id="PF13246">
    <property type="entry name" value="Cation_ATPase"/>
    <property type="match status" value="1"/>
</dbReference>
<dbReference type="Gene3D" id="3.40.1110.10">
    <property type="entry name" value="Calcium-transporting ATPase, cytoplasmic domain N"/>
    <property type="match status" value="1"/>
</dbReference>
<keyword evidence="3" id="KW-1133">Transmembrane helix</keyword>
<dbReference type="Proteomes" id="UP000823046">
    <property type="component" value="Unassembled WGS sequence"/>
</dbReference>
<dbReference type="PRINTS" id="PR00119">
    <property type="entry name" value="CATATPASE"/>
</dbReference>
<evidence type="ECO:0000256" key="5">
    <source>
        <dbReference type="SAM" id="MobiDB-lite"/>
    </source>
</evidence>
<dbReference type="PANTHER" id="PTHR24092:SF5">
    <property type="entry name" value="PHOSPHOLIPID-TRANSPORTING ATPASE"/>
    <property type="match status" value="1"/>
</dbReference>
<dbReference type="InterPro" id="IPR023299">
    <property type="entry name" value="ATPase_P-typ_cyto_dom_N"/>
</dbReference>
<dbReference type="SUPFAM" id="SSF81660">
    <property type="entry name" value="Metal cation-transporting ATPase, ATP-binding domain N"/>
    <property type="match status" value="1"/>
</dbReference>
<gene>
    <name evidence="6" type="ORF">IE077_001201</name>
</gene>
<sequence length="616" mass="69945">MDIFNLDAICHVEAPRQNIYEFNGKLTICNLKEISIDKDAGDSSMESNTVEALTMENTLWANTTVTFGTVAALVIYTGKETRRNERDEVEEDDKEVEVEEDEEEVEEDDKEEVEEDNEEVEEDDKEVEEDEEEVEEVEEEKDDEEERDDKEEKHDKEVVEEDDKEVEEDEEEVEEDDEEVEKEDKVEEKIKKKIKFMLLVSSIIPIALRVNLEMAKILYSFSIMKDPKIPETLVRTSNIPEELGRIDYLLTDKTGTLTKNDMIWKRLHVGRASFGPDDIPKLREFVSRYYENFSQTEIAEETAASASLATSSSPSTVYVKRPEIISIVNNAVKALSLCHNVSPLGKGDNISYQAASPDEVALVNFANSVGLKLIERDERYIILQTPFGYSMKYSILQCFPFSSEMKRMGIIVREEITNKILFFVKGAESVLLALIQPRGSSWLREECDNLARQGFRTLALAYRELTENQLKEFQKRYSVARASMFDRSLCCQEEIDRITCDLYLLGLTGVEDKLYPDIPQTLESLHHAGIKVWMLTGDKVETATCVAISAGLKSRRHTLQVISSQHVSSLIEAQEALQAFASGPAESVLVVDGAVLEIYLKCFAQFFIDVAAHASS</sequence>
<protein>
    <submittedName>
        <fullName evidence="6">Cation-transporting atpase family protein</fullName>
    </submittedName>
</protein>
<proteinExistence type="predicted"/>
<feature type="compositionally biased region" description="Acidic residues" evidence="5">
    <location>
        <begin position="87"/>
        <end position="149"/>
    </location>
</feature>
<dbReference type="PROSITE" id="PS00154">
    <property type="entry name" value="ATPASE_E1_E2"/>
    <property type="match status" value="1"/>
</dbReference>
<feature type="region of interest" description="Disordered" evidence="5">
    <location>
        <begin position="81"/>
        <end position="184"/>
    </location>
</feature>
<keyword evidence="7" id="KW-1185">Reference proteome</keyword>
<reference evidence="6 7" key="1">
    <citation type="journal article" date="2020" name="bioRxiv">
        <title>Metabolic contributions of an alphaproteobacterial endosymbiont in the apicomplexan Cardiosporidium cionae.</title>
        <authorList>
            <person name="Hunter E.S."/>
            <person name="Paight C.J."/>
            <person name="Lane C.E."/>
        </authorList>
    </citation>
    <scope>NUCLEOTIDE SEQUENCE [LARGE SCALE GENOMIC DNA]</scope>
    <source>
        <strain evidence="6">ESH_2018</strain>
    </source>
</reference>
<keyword evidence="4" id="KW-0472">Membrane</keyword>
<evidence type="ECO:0000256" key="4">
    <source>
        <dbReference type="ARBA" id="ARBA00023136"/>
    </source>
</evidence>
<dbReference type="InterPro" id="IPR023214">
    <property type="entry name" value="HAD_sf"/>
</dbReference>
<dbReference type="Gene3D" id="2.70.150.10">
    <property type="entry name" value="Calcium-transporting ATPase, cytoplasmic transduction domain A"/>
    <property type="match status" value="1"/>
</dbReference>
<comment type="subcellular location">
    <subcellularLocation>
        <location evidence="1">Membrane</location>
    </subcellularLocation>
</comment>
<dbReference type="InterPro" id="IPR036412">
    <property type="entry name" value="HAD-like_sf"/>
</dbReference>
<organism evidence="6 7">
    <name type="scientific">Cardiosporidium cionae</name>
    <dbReference type="NCBI Taxonomy" id="476202"/>
    <lineage>
        <taxon>Eukaryota</taxon>
        <taxon>Sar</taxon>
        <taxon>Alveolata</taxon>
        <taxon>Apicomplexa</taxon>
        <taxon>Aconoidasida</taxon>
        <taxon>Nephromycida</taxon>
        <taxon>Cardiosporidium</taxon>
    </lineage>
</organism>
<dbReference type="Gene3D" id="3.40.50.1000">
    <property type="entry name" value="HAD superfamily/HAD-like"/>
    <property type="match status" value="1"/>
</dbReference>
<dbReference type="SUPFAM" id="SSF56784">
    <property type="entry name" value="HAD-like"/>
    <property type="match status" value="1"/>
</dbReference>
<evidence type="ECO:0000256" key="2">
    <source>
        <dbReference type="ARBA" id="ARBA00022692"/>
    </source>
</evidence>
<evidence type="ECO:0000256" key="1">
    <source>
        <dbReference type="ARBA" id="ARBA00004370"/>
    </source>
</evidence>